<dbReference type="CDD" id="cd00063">
    <property type="entry name" value="FN3"/>
    <property type="match status" value="4"/>
</dbReference>
<feature type="chain" id="PRO_5012281906" description="Fibronectin type-III domain-containing protein" evidence="3">
    <location>
        <begin position="22"/>
        <end position="1166"/>
    </location>
</feature>
<feature type="domain" description="Fibronectin type-III" evidence="4">
    <location>
        <begin position="577"/>
        <end position="666"/>
    </location>
</feature>
<feature type="domain" description="Fibronectin type-III" evidence="4">
    <location>
        <begin position="847"/>
        <end position="948"/>
    </location>
</feature>
<dbReference type="InParanoid" id="A0A1X7U4M0"/>
<keyword evidence="2" id="KW-0812">Transmembrane</keyword>
<evidence type="ECO:0000256" key="2">
    <source>
        <dbReference type="SAM" id="Phobius"/>
    </source>
</evidence>
<sequence length="1166" mass="127294">MAVSVLMVSVVFLLSVSEGISQCPPSSGIYLMHDGNCYTNGSYFWDSSVNAANEAISCVLPGTSLTTGQWVRVADPDDPVDYANLSLYLAQGLPAAQEGWYKCCLPTDCSDPSTNIIFANIFRYAEIESFTVADLPSDMTVYPQEYKLNCTKIGFFQYDISMSIGNTALASYTACDDRVSNCPGTVLVINTNTIRYTVNITWDGMTVSSGSISQSTTGDQMYQCRVVDHPSGHANRIRNATIKVPATAPSSLTVVNKTITTITVSWTTLDSSDADGYVVNVSNFTDTVQTVQVEGSNYNIITLNGLRAITTYSITVRAYQQILGPASTISVFTHCQEEGIYLTHNGNCYLNGSYFWDSRVNSVTEAISCVLPGTRLTNSQWARAADPDHPVDCNSNSASDPFRCTYVTSPDATLKLYLVQGLLADQEGWYKCCLPTDCSDPNTNIIFANIFRYSEIESFAAADLPFDMKIYPQKYKLNCTKIGHWYYDISMSIGSTALASFTDCDDRYRSCHGTVLDSNTNTIRYTATITWDGLTVSSGSINQSATGDQIYQCRVVDHPDSIAHRIRIVTIKVPATAPSSLTEVNKTTTTITVSWTALDSSDADGYVVNVTSDTDTVQTVQVEGSSNNTITLNWLNMETTYSITVRAYQQLLGPASTISVQTLPVISLIDWTLVSSITQLNSTQYRIDCLTTTDINPSTDVYWLVNGVIKSNSMHSSIDVLTYNNTLMVYPDPLGVSVNVTCIAMIEGVNYSQSVILHAPSGPPNNVRGFILNFISMKVNWITSPETNGYVIEYATGGVTRNVVSTTSEDGIIITNLSPMSTYTISVYSYIDLPSVNSTVTVLRLDVPSPVTSLSVSNVSTTSITVNWTIPSSDNYVTYYTIFYTPSCSQLSSVNETVSVAPHQPPTTYSYTLLGLRSGMNYTITLRAGNVLGSFKLNTITIETTRMNLPSGWPSLIHILPVNSTANYVTWNEVNCSQHNGLITGYTVIISNSSITYNFTSTQRYIILNDLVFGTEYNFSVAAVNSVGRGPFSDPIAVEIGIVPGPVGSVSSIMDTTWAVISWSVPSYIPSDYPITYEMGYHVLLSDNCTMAERHGDWKLITNETLEFPSFPTVTITYTITSTPVITTTDGNIAVIAMSALGVMLIIITFSIVIIICLIIRAVLDL</sequence>
<organism evidence="5">
    <name type="scientific">Amphimedon queenslandica</name>
    <name type="common">Sponge</name>
    <dbReference type="NCBI Taxonomy" id="400682"/>
    <lineage>
        <taxon>Eukaryota</taxon>
        <taxon>Metazoa</taxon>
        <taxon>Porifera</taxon>
        <taxon>Demospongiae</taxon>
        <taxon>Heteroscleromorpha</taxon>
        <taxon>Haplosclerida</taxon>
        <taxon>Niphatidae</taxon>
        <taxon>Amphimedon</taxon>
    </lineage>
</organism>
<dbReference type="InterPro" id="IPR013783">
    <property type="entry name" value="Ig-like_fold"/>
</dbReference>
<keyword evidence="2" id="KW-0472">Membrane</keyword>
<keyword evidence="2" id="KW-1133">Transmembrane helix</keyword>
<dbReference type="PANTHER" id="PTHR46708">
    <property type="entry name" value="TENASCIN"/>
    <property type="match status" value="1"/>
</dbReference>
<feature type="transmembrane region" description="Helical" evidence="2">
    <location>
        <begin position="1133"/>
        <end position="1164"/>
    </location>
</feature>
<accession>A0A1X7U4M0</accession>
<name>A0A1X7U4M0_AMPQE</name>
<dbReference type="PANTHER" id="PTHR46708:SF2">
    <property type="entry name" value="FIBRONECTIN TYPE-III DOMAIN-CONTAINING PROTEIN"/>
    <property type="match status" value="1"/>
</dbReference>
<dbReference type="EnsemblMetazoa" id="Aqu2.1.22690_001">
    <property type="protein sequence ID" value="Aqu2.1.22690_001"/>
    <property type="gene ID" value="Aqu2.1.22690"/>
</dbReference>
<dbReference type="PROSITE" id="PS50853">
    <property type="entry name" value="FN3"/>
    <property type="match status" value="5"/>
</dbReference>
<proteinExistence type="predicted"/>
<evidence type="ECO:0000256" key="3">
    <source>
        <dbReference type="SAM" id="SignalP"/>
    </source>
</evidence>
<reference evidence="5" key="1">
    <citation type="submission" date="2017-05" db="UniProtKB">
        <authorList>
            <consortium name="EnsemblMetazoa"/>
        </authorList>
    </citation>
    <scope>IDENTIFICATION</scope>
</reference>
<feature type="signal peptide" evidence="3">
    <location>
        <begin position="1"/>
        <end position="21"/>
    </location>
</feature>
<protein>
    <recommendedName>
        <fullName evidence="4">Fibronectin type-III domain-containing protein</fullName>
    </recommendedName>
</protein>
<evidence type="ECO:0000256" key="1">
    <source>
        <dbReference type="ARBA" id="ARBA00022737"/>
    </source>
</evidence>
<feature type="domain" description="Fibronectin type-III" evidence="4">
    <location>
        <begin position="763"/>
        <end position="845"/>
    </location>
</feature>
<dbReference type="SUPFAM" id="SSF49265">
    <property type="entry name" value="Fibronectin type III"/>
    <property type="match status" value="3"/>
</dbReference>
<feature type="domain" description="Fibronectin type-III" evidence="4">
    <location>
        <begin position="248"/>
        <end position="338"/>
    </location>
</feature>
<dbReference type="InterPro" id="IPR050991">
    <property type="entry name" value="ECM_Regulatory_Proteins"/>
</dbReference>
<dbReference type="Pfam" id="PF00041">
    <property type="entry name" value="fn3"/>
    <property type="match status" value="4"/>
</dbReference>
<dbReference type="SMART" id="SM00060">
    <property type="entry name" value="FN3"/>
    <property type="match status" value="6"/>
</dbReference>
<keyword evidence="3" id="KW-0732">Signal</keyword>
<evidence type="ECO:0000313" key="5">
    <source>
        <dbReference type="EnsemblMetazoa" id="Aqu2.1.22690_001"/>
    </source>
</evidence>
<dbReference type="InterPro" id="IPR036116">
    <property type="entry name" value="FN3_sf"/>
</dbReference>
<feature type="domain" description="Fibronectin type-III" evidence="4">
    <location>
        <begin position="953"/>
        <end position="1045"/>
    </location>
</feature>
<dbReference type="InterPro" id="IPR003961">
    <property type="entry name" value="FN3_dom"/>
</dbReference>
<dbReference type="AlphaFoldDB" id="A0A1X7U4M0"/>
<keyword evidence="1" id="KW-0677">Repeat</keyword>
<dbReference type="Gene3D" id="2.60.40.10">
    <property type="entry name" value="Immunoglobulins"/>
    <property type="match status" value="5"/>
</dbReference>
<evidence type="ECO:0000259" key="4">
    <source>
        <dbReference type="PROSITE" id="PS50853"/>
    </source>
</evidence>